<reference evidence="18 19" key="1">
    <citation type="submission" date="2020-08" db="EMBL/GenBank/DDBJ databases">
        <title>Sequencing the genomes of 1000 actinobacteria strains.</title>
        <authorList>
            <person name="Klenk H.-P."/>
        </authorList>
    </citation>
    <scope>NUCLEOTIDE SEQUENCE [LARGE SCALE GENOMIC DNA]</scope>
    <source>
        <strain evidence="18 19">DSM 105498</strain>
    </source>
</reference>
<evidence type="ECO:0000256" key="7">
    <source>
        <dbReference type="ARBA" id="ARBA00022692"/>
    </source>
</evidence>
<dbReference type="GO" id="GO:0009002">
    <property type="term" value="F:serine-type D-Ala-D-Ala carboxypeptidase activity"/>
    <property type="evidence" value="ECO:0007669"/>
    <property type="project" value="InterPro"/>
</dbReference>
<evidence type="ECO:0000256" key="9">
    <source>
        <dbReference type="ARBA" id="ARBA00022960"/>
    </source>
</evidence>
<dbReference type="PANTHER" id="PTHR30627:SF2">
    <property type="entry name" value="PEPTIDOGLYCAN D,D-TRANSPEPTIDASE MRDA"/>
    <property type="match status" value="1"/>
</dbReference>
<name>A0A7W4VSA4_9ACTN</name>
<dbReference type="Proteomes" id="UP000589626">
    <property type="component" value="Unassembled WGS sequence"/>
</dbReference>
<keyword evidence="12 15" id="KW-0472">Membrane</keyword>
<dbReference type="InterPro" id="IPR036138">
    <property type="entry name" value="PBP_dimer_sf"/>
</dbReference>
<feature type="transmembrane region" description="Helical" evidence="15">
    <location>
        <begin position="25"/>
        <end position="45"/>
    </location>
</feature>
<dbReference type="InterPro" id="IPR017790">
    <property type="entry name" value="Penicillin-binding_protein_2"/>
</dbReference>
<evidence type="ECO:0000256" key="5">
    <source>
        <dbReference type="ARBA" id="ARBA00022519"/>
    </source>
</evidence>
<dbReference type="GO" id="GO:0008360">
    <property type="term" value="P:regulation of cell shape"/>
    <property type="evidence" value="ECO:0007669"/>
    <property type="project" value="UniProtKB-KW"/>
</dbReference>
<protein>
    <submittedName>
        <fullName evidence="18">Penicillin-binding protein 2</fullName>
    </submittedName>
</protein>
<dbReference type="GO" id="GO:0008658">
    <property type="term" value="F:penicillin binding"/>
    <property type="evidence" value="ECO:0007669"/>
    <property type="project" value="InterPro"/>
</dbReference>
<dbReference type="GO" id="GO:0071972">
    <property type="term" value="F:peptidoglycan L,D-transpeptidase activity"/>
    <property type="evidence" value="ECO:0007669"/>
    <property type="project" value="TreeGrafter"/>
</dbReference>
<dbReference type="Pfam" id="PF00905">
    <property type="entry name" value="Transpeptidase"/>
    <property type="match status" value="1"/>
</dbReference>
<evidence type="ECO:0000313" key="19">
    <source>
        <dbReference type="Proteomes" id="UP000589626"/>
    </source>
</evidence>
<dbReference type="GO" id="GO:0006508">
    <property type="term" value="P:proteolysis"/>
    <property type="evidence" value="ECO:0007669"/>
    <property type="project" value="UniProtKB-KW"/>
</dbReference>
<proteinExistence type="inferred from homology"/>
<feature type="region of interest" description="Disordered" evidence="14">
    <location>
        <begin position="689"/>
        <end position="717"/>
    </location>
</feature>
<evidence type="ECO:0000256" key="10">
    <source>
        <dbReference type="ARBA" id="ARBA00022984"/>
    </source>
</evidence>
<keyword evidence="19" id="KW-1185">Reference proteome</keyword>
<evidence type="ECO:0000256" key="14">
    <source>
        <dbReference type="SAM" id="MobiDB-lite"/>
    </source>
</evidence>
<dbReference type="InterPro" id="IPR001460">
    <property type="entry name" value="PCN-bd_Tpept"/>
</dbReference>
<feature type="domain" description="Penicillin-binding protein transpeptidase" evidence="16">
    <location>
        <begin position="310"/>
        <end position="673"/>
    </location>
</feature>
<accession>A0A7W4VSA4</accession>
<evidence type="ECO:0000259" key="17">
    <source>
        <dbReference type="Pfam" id="PF03717"/>
    </source>
</evidence>
<keyword evidence="13" id="KW-0961">Cell wall biogenesis/degradation</keyword>
<keyword evidence="10" id="KW-0573">Peptidoglycan synthesis</keyword>
<keyword evidence="5" id="KW-0997">Cell inner membrane</keyword>
<evidence type="ECO:0000256" key="3">
    <source>
        <dbReference type="ARBA" id="ARBA00007171"/>
    </source>
</evidence>
<dbReference type="Gene3D" id="3.90.1310.10">
    <property type="entry name" value="Penicillin-binding protein 2a (Domain 2)"/>
    <property type="match status" value="1"/>
</dbReference>
<comment type="caution">
    <text evidence="18">The sequence shown here is derived from an EMBL/GenBank/DDBJ whole genome shotgun (WGS) entry which is preliminary data.</text>
</comment>
<evidence type="ECO:0000313" key="18">
    <source>
        <dbReference type="EMBL" id="MBB3040808.1"/>
    </source>
</evidence>
<dbReference type="RefSeq" id="WP_183590794.1">
    <property type="nucleotide sequence ID" value="NZ_JACHWR010000001.1"/>
</dbReference>
<evidence type="ECO:0000256" key="15">
    <source>
        <dbReference type="SAM" id="Phobius"/>
    </source>
</evidence>
<dbReference type="EMBL" id="JACHWR010000001">
    <property type="protein sequence ID" value="MBB3040808.1"/>
    <property type="molecule type" value="Genomic_DNA"/>
</dbReference>
<feature type="domain" description="Penicillin-binding protein dimerisation" evidence="17">
    <location>
        <begin position="68"/>
        <end position="256"/>
    </location>
</feature>
<sequence length="717" mass="77564">MSPRPLAPNPPAPHLKAQRTGRLRLVVIQVLVFSLFATLFARLYYLQVVDGERYHAKAASQSVRDIVVQPQRGLIVDDQGRPLVANRTSWVVSVDRTVLGKLTEHQQDLLVERVSEVVDVPVPRIRRSLVTCGDEGSVTGVCWNGSPYQPVPVASDVSKAVALRVLEQPEDFPGVLAEQQSVRAYPRPFGVNLAHVLGYLSPITEDELDTAREDADTSVNGSSVVGRAGIEQEYDRWLRGMPGYKSVAVDSMGRVLGDDGEVASRPGDTLVTSIDAKVQSVVERQLADTIRTARATHDPVTNRNYAADSGAAVVLEARTGRVVAMASQPTYDPATWVGGISKKELARLYADEAGNPLLGRATQGQFAPGSTWKPFMTAGALTNGFSTDTRLNCSSAFRVGNRDFKNYESGAYGYIGFDKALEVSCNTFFYRVGYDFWQRYGSDVADVHAKDPLVAEAKTFGFGKETGIDLPGESSGRIADRAWKRDYFESMKDYYCGIADKPQDGKTSDFVYLFAQEFCAEGYAYRAGDAVNFAIGQGDTLVTPLQLARAYAALANGGTLYAPRIAKAVVGADGKVVRKIPPKKTGTIGLPDSVLGYIDRALQGVTRQGTMAWKMGGFPLDQVTVRSKTGSAEVYGKQSTSWVASYSDDYVVVMMVSQGGTGSGTSGPAIRRIWETLYGIEGETVRPDRAAIPGTTPPAGLPTFTRDGSILPPRKEG</sequence>
<evidence type="ECO:0000256" key="13">
    <source>
        <dbReference type="ARBA" id="ARBA00023316"/>
    </source>
</evidence>
<dbReference type="GO" id="GO:0009252">
    <property type="term" value="P:peptidoglycan biosynthetic process"/>
    <property type="evidence" value="ECO:0007669"/>
    <property type="project" value="UniProtKB-KW"/>
</dbReference>
<dbReference type="Gene3D" id="3.40.710.10">
    <property type="entry name" value="DD-peptidase/beta-lactamase superfamily"/>
    <property type="match status" value="1"/>
</dbReference>
<comment type="similarity">
    <text evidence="3">Belongs to the transpeptidase family.</text>
</comment>
<evidence type="ECO:0000256" key="1">
    <source>
        <dbReference type="ARBA" id="ARBA00004167"/>
    </source>
</evidence>
<keyword evidence="9" id="KW-0133">Cell shape</keyword>
<keyword evidence="6" id="KW-0645">Protease</keyword>
<evidence type="ECO:0000256" key="8">
    <source>
        <dbReference type="ARBA" id="ARBA00022801"/>
    </source>
</evidence>
<dbReference type="InterPro" id="IPR005311">
    <property type="entry name" value="PBP_dimer"/>
</dbReference>
<evidence type="ECO:0000256" key="2">
    <source>
        <dbReference type="ARBA" id="ARBA00004236"/>
    </source>
</evidence>
<dbReference type="GO" id="GO:0005886">
    <property type="term" value="C:plasma membrane"/>
    <property type="evidence" value="ECO:0007669"/>
    <property type="project" value="UniProtKB-SubCell"/>
</dbReference>
<evidence type="ECO:0000256" key="11">
    <source>
        <dbReference type="ARBA" id="ARBA00022989"/>
    </source>
</evidence>
<keyword evidence="11 15" id="KW-1133">Transmembrane helix</keyword>
<evidence type="ECO:0000256" key="6">
    <source>
        <dbReference type="ARBA" id="ARBA00022670"/>
    </source>
</evidence>
<dbReference type="InterPro" id="IPR012338">
    <property type="entry name" value="Beta-lactam/transpept-like"/>
</dbReference>
<dbReference type="Pfam" id="PF03717">
    <property type="entry name" value="PBP_dimer"/>
    <property type="match status" value="1"/>
</dbReference>
<organism evidence="18 19">
    <name type="scientific">Nocardioides soli</name>
    <dbReference type="NCBI Taxonomy" id="1036020"/>
    <lineage>
        <taxon>Bacteria</taxon>
        <taxon>Bacillati</taxon>
        <taxon>Actinomycetota</taxon>
        <taxon>Actinomycetes</taxon>
        <taxon>Propionibacteriales</taxon>
        <taxon>Nocardioidaceae</taxon>
        <taxon>Nocardioides</taxon>
    </lineage>
</organism>
<dbReference type="GO" id="GO:0071555">
    <property type="term" value="P:cell wall organization"/>
    <property type="evidence" value="ECO:0007669"/>
    <property type="project" value="UniProtKB-KW"/>
</dbReference>
<evidence type="ECO:0000256" key="12">
    <source>
        <dbReference type="ARBA" id="ARBA00023136"/>
    </source>
</evidence>
<dbReference type="AlphaFoldDB" id="A0A7W4VSA4"/>
<dbReference type="InterPro" id="IPR050515">
    <property type="entry name" value="Beta-lactam/transpept"/>
</dbReference>
<dbReference type="SUPFAM" id="SSF56601">
    <property type="entry name" value="beta-lactamase/transpeptidase-like"/>
    <property type="match status" value="1"/>
</dbReference>
<keyword evidence="8" id="KW-0378">Hydrolase</keyword>
<evidence type="ECO:0000256" key="4">
    <source>
        <dbReference type="ARBA" id="ARBA00022475"/>
    </source>
</evidence>
<gene>
    <name evidence="18" type="ORF">FHU40_000609</name>
</gene>
<dbReference type="PANTHER" id="PTHR30627">
    <property type="entry name" value="PEPTIDOGLYCAN D,D-TRANSPEPTIDASE"/>
    <property type="match status" value="1"/>
</dbReference>
<evidence type="ECO:0000259" key="16">
    <source>
        <dbReference type="Pfam" id="PF00905"/>
    </source>
</evidence>
<keyword evidence="7 15" id="KW-0812">Transmembrane</keyword>
<keyword evidence="4" id="KW-1003">Cell membrane</keyword>
<dbReference type="SUPFAM" id="SSF56519">
    <property type="entry name" value="Penicillin binding protein dimerisation domain"/>
    <property type="match status" value="1"/>
</dbReference>
<comment type="subcellular location">
    <subcellularLocation>
        <location evidence="2">Cell membrane</location>
    </subcellularLocation>
    <subcellularLocation>
        <location evidence="1">Membrane</location>
        <topology evidence="1">Single-pass membrane protein</topology>
    </subcellularLocation>
</comment>
<dbReference type="NCBIfam" id="TIGR03423">
    <property type="entry name" value="pbp2_mrdA"/>
    <property type="match status" value="1"/>
</dbReference>